<organism evidence="7 8">
    <name type="scientific">Clostridium collagenovorans DSM 3089</name>
    <dbReference type="NCBI Taxonomy" id="1121306"/>
    <lineage>
        <taxon>Bacteria</taxon>
        <taxon>Bacillati</taxon>
        <taxon>Bacillota</taxon>
        <taxon>Clostridia</taxon>
        <taxon>Eubacteriales</taxon>
        <taxon>Clostridiaceae</taxon>
        <taxon>Clostridium</taxon>
    </lineage>
</organism>
<protein>
    <submittedName>
        <fullName evidence="7">TM2 domain-containing protein</fullName>
    </submittedName>
</protein>
<sequence length="186" mass="21342">MGKEKFGYNGENKRFQNNSYEELNSSNNYNGENPYNYDNQDYNSYNDCPQDNYGMNDGMYQNGNTKFCKYCGCKIPFEAIICTQCGCQVEELKGNNYDPNVVINNNNFSNNYSSGNNYNNGYMYGRRKNKFIALFLLIFFGVIGAHKFYEGKTGMGILYIFTVGLFGLGLIVDFISLITKPTMYYV</sequence>
<reference evidence="7 8" key="1">
    <citation type="submission" date="2016-11" db="EMBL/GenBank/DDBJ databases">
        <authorList>
            <person name="Jaros S."/>
            <person name="Januszkiewicz K."/>
            <person name="Wedrychowicz H."/>
        </authorList>
    </citation>
    <scope>NUCLEOTIDE SEQUENCE [LARGE SCALE GENOMIC DNA]</scope>
    <source>
        <strain evidence="7 8">DSM 3089</strain>
    </source>
</reference>
<accession>A0A1M5T722</accession>
<keyword evidence="3 5" id="KW-1133">Transmembrane helix</keyword>
<evidence type="ECO:0000313" key="7">
    <source>
        <dbReference type="EMBL" id="SHH46541.1"/>
    </source>
</evidence>
<dbReference type="EMBL" id="FQXP01000003">
    <property type="protein sequence ID" value="SHH46541.1"/>
    <property type="molecule type" value="Genomic_DNA"/>
</dbReference>
<evidence type="ECO:0000256" key="1">
    <source>
        <dbReference type="ARBA" id="ARBA00004141"/>
    </source>
</evidence>
<dbReference type="InterPro" id="IPR050932">
    <property type="entry name" value="TM2D1-3-like"/>
</dbReference>
<dbReference type="InterPro" id="IPR007829">
    <property type="entry name" value="TM2"/>
</dbReference>
<evidence type="ECO:0000256" key="4">
    <source>
        <dbReference type="ARBA" id="ARBA00023136"/>
    </source>
</evidence>
<evidence type="ECO:0000256" key="2">
    <source>
        <dbReference type="ARBA" id="ARBA00022692"/>
    </source>
</evidence>
<comment type="subcellular location">
    <subcellularLocation>
        <location evidence="1">Membrane</location>
        <topology evidence="1">Multi-pass membrane protein</topology>
    </subcellularLocation>
</comment>
<feature type="transmembrane region" description="Helical" evidence="5">
    <location>
        <begin position="131"/>
        <end position="149"/>
    </location>
</feature>
<evidence type="ECO:0000256" key="3">
    <source>
        <dbReference type="ARBA" id="ARBA00022989"/>
    </source>
</evidence>
<dbReference type="RefSeq" id="WP_242944285.1">
    <property type="nucleotide sequence ID" value="NZ_FQXP01000003.1"/>
</dbReference>
<dbReference type="STRING" id="1121306.SAMN02745196_00459"/>
<feature type="transmembrane region" description="Helical" evidence="5">
    <location>
        <begin position="155"/>
        <end position="178"/>
    </location>
</feature>
<keyword evidence="8" id="KW-1185">Reference proteome</keyword>
<dbReference type="GO" id="GO:0016020">
    <property type="term" value="C:membrane"/>
    <property type="evidence" value="ECO:0007669"/>
    <property type="project" value="UniProtKB-SubCell"/>
</dbReference>
<dbReference type="PANTHER" id="PTHR21016:SF25">
    <property type="entry name" value="TM2 DOMAIN-CONTAINING PROTEIN DDB_G0277895-RELATED"/>
    <property type="match status" value="1"/>
</dbReference>
<keyword evidence="4 5" id="KW-0472">Membrane</keyword>
<gene>
    <name evidence="7" type="ORF">SAMN02745196_00459</name>
</gene>
<keyword evidence="2 5" id="KW-0812">Transmembrane</keyword>
<evidence type="ECO:0000259" key="6">
    <source>
        <dbReference type="Pfam" id="PF05154"/>
    </source>
</evidence>
<dbReference type="Proteomes" id="UP000184526">
    <property type="component" value="Unassembled WGS sequence"/>
</dbReference>
<feature type="domain" description="TM2" evidence="6">
    <location>
        <begin position="127"/>
        <end position="175"/>
    </location>
</feature>
<dbReference type="PANTHER" id="PTHR21016">
    <property type="entry name" value="BETA-AMYLOID BINDING PROTEIN-RELATED"/>
    <property type="match status" value="1"/>
</dbReference>
<name>A0A1M5T722_9CLOT</name>
<proteinExistence type="predicted"/>
<evidence type="ECO:0000313" key="8">
    <source>
        <dbReference type="Proteomes" id="UP000184526"/>
    </source>
</evidence>
<evidence type="ECO:0000256" key="5">
    <source>
        <dbReference type="SAM" id="Phobius"/>
    </source>
</evidence>
<dbReference type="AlphaFoldDB" id="A0A1M5T722"/>
<dbReference type="Pfam" id="PF05154">
    <property type="entry name" value="TM2"/>
    <property type="match status" value="1"/>
</dbReference>